<reference evidence="1" key="1">
    <citation type="submission" date="2025-05" db="UniProtKB">
        <authorList>
            <consortium name="RefSeq"/>
        </authorList>
    </citation>
    <scope>NUCLEOTIDE SEQUENCE [LARGE SCALE GENOMIC DNA]</scope>
</reference>
<dbReference type="GeneID" id="127148174"/>
<gene>
    <name evidence="2" type="primary">LOC127148174</name>
</gene>
<reference evidence="2" key="2">
    <citation type="submission" date="2025-08" db="UniProtKB">
        <authorList>
            <consortium name="RefSeq"/>
        </authorList>
    </citation>
    <scope>IDENTIFICATION</scope>
    <source>
        <tissue evidence="2">Stem</tissue>
    </source>
</reference>
<dbReference type="Proteomes" id="UP001652600">
    <property type="component" value="Chromosome 2"/>
</dbReference>
<keyword evidence="1" id="KW-1185">Reference proteome</keyword>
<sequence length="216" mass="24573">MAVRFEEVSLHQKFRIRWLEFGDQNTALFYHSVRSRMSHNSLLSMVNSGGSRLTSHDGVVQVAVNYFCNSLGLQIIGYRDPSLVIDDIVQFRWFEKCCLALQTPIELEEVRKMLFSIDSGKTPSFDGFSVGFFKVLSRMLNRPIQSFQFHQQCEKRFGKFLDLFANLGKSSMFVVGVSSETASLLTGSMGFVMRLHPTGCASFIQRITSRIRSWAA</sequence>
<evidence type="ECO:0000313" key="1">
    <source>
        <dbReference type="Proteomes" id="UP001652600"/>
    </source>
</evidence>
<dbReference type="RefSeq" id="XP_050937153.1">
    <property type="nucleotide sequence ID" value="XM_051081196.1"/>
</dbReference>
<evidence type="ECO:0000313" key="2">
    <source>
        <dbReference type="RefSeq" id="XP_050937153.1"/>
    </source>
</evidence>
<name>A0ABM3KH93_CUCME</name>
<protein>
    <submittedName>
        <fullName evidence="2">Uncharacterized protein LOC127148174</fullName>
    </submittedName>
</protein>
<organism evidence="1 2">
    <name type="scientific">Cucumis melo</name>
    <name type="common">Muskmelon</name>
    <dbReference type="NCBI Taxonomy" id="3656"/>
    <lineage>
        <taxon>Eukaryota</taxon>
        <taxon>Viridiplantae</taxon>
        <taxon>Streptophyta</taxon>
        <taxon>Embryophyta</taxon>
        <taxon>Tracheophyta</taxon>
        <taxon>Spermatophyta</taxon>
        <taxon>Magnoliopsida</taxon>
        <taxon>eudicotyledons</taxon>
        <taxon>Gunneridae</taxon>
        <taxon>Pentapetalae</taxon>
        <taxon>rosids</taxon>
        <taxon>fabids</taxon>
        <taxon>Cucurbitales</taxon>
        <taxon>Cucurbitaceae</taxon>
        <taxon>Benincaseae</taxon>
        <taxon>Cucumis</taxon>
    </lineage>
</organism>
<proteinExistence type="predicted"/>
<accession>A0ABM3KH93</accession>